<protein>
    <submittedName>
        <fullName evidence="1">Uncharacterized protein</fullName>
    </submittedName>
</protein>
<dbReference type="EMBL" id="CP045110">
    <property type="protein sequence ID" value="QFQ04910.1"/>
    <property type="molecule type" value="Genomic_DNA"/>
</dbReference>
<keyword evidence="3" id="KW-1185">Reference proteome</keyword>
<reference evidence="1" key="2">
    <citation type="submission" date="2019-10" db="EMBL/GenBank/DDBJ databases">
        <authorList>
            <person name="Tillman L.N."/>
            <person name="To J."/>
            <person name="Hamidian M."/>
        </authorList>
    </citation>
    <scope>NUCLEOTIDE SEQUENCE</scope>
    <source>
        <strain evidence="1">ATCC 19606</strain>
    </source>
</reference>
<dbReference type="EMBL" id="CP045110">
    <property type="protein sequence ID" value="QFQ06993.1"/>
    <property type="molecule type" value="Genomic_DNA"/>
</dbReference>
<reference evidence="1 3" key="3">
    <citation type="journal article" date="2020" name="Microorganisms">
        <title>Analysis of Complete Genome Sequence of Acinetobacter baumannii Strain ATCC 19606 Reveals Novel Mobile Genetic Elements and Novel Prophage.</title>
        <authorList>
            <person name="Hamidian M."/>
            <person name="Blasco L."/>
            <person name="Tillman L.N."/>
            <person name="To J."/>
            <person name="Tomas M."/>
            <person name="Myers G.S.A."/>
        </authorList>
    </citation>
    <scope>NUCLEOTIDE SEQUENCE [LARGE SCALE GENOMIC DNA]</scope>
    <source>
        <strain evidence="1">ATCC 19606</strain>
        <strain evidence="3">ATCC 19606 / DSM 30007 / JCM 6841 / CCUG 19606 / CIP 70.34 / NBRC 109757 / NCIMB 12457 / NCTC 12156 / 81</strain>
    </source>
</reference>
<proteinExistence type="predicted"/>
<organism evidence="1 3">
    <name type="scientific">Acinetobacter baumannii (strain ATCC 19606 / DSM 30007 / JCM 6841 / CCUG 19606 / CIP 70.34 / NBRC 109757 / NCIMB 12457 / NCTC 12156 / 81)</name>
    <dbReference type="NCBI Taxonomy" id="575584"/>
    <lineage>
        <taxon>Bacteria</taxon>
        <taxon>Pseudomonadati</taxon>
        <taxon>Pseudomonadota</taxon>
        <taxon>Gammaproteobacteria</taxon>
        <taxon>Moraxellales</taxon>
        <taxon>Moraxellaceae</taxon>
        <taxon>Acinetobacter</taxon>
        <taxon>Acinetobacter calcoaceticus/baumannii complex</taxon>
    </lineage>
</organism>
<evidence type="ECO:0000313" key="2">
    <source>
        <dbReference type="EMBL" id="QFQ06993.1"/>
    </source>
</evidence>
<reference evidence="3" key="1">
    <citation type="submission" date="2019-10" db="EMBL/GenBank/DDBJ databases">
        <title>Acinetobacter baumannii strain ATCC 19606 complete genome sequence.</title>
        <authorList>
            <person name="Tillman L.N."/>
            <person name="Kenyon J."/>
            <person name="To J."/>
            <person name="Hamidian M."/>
        </authorList>
    </citation>
    <scope>NUCLEOTIDE SEQUENCE [LARGE SCALE GENOMIC DNA]</scope>
    <source>
        <strain evidence="3">ATCC 19606 / DSM 30007 / JCM 6841 / CCUG 19606 / CIP 70.34 / NBRC 109757 / NCIMB 12457 / NCTC 12156 / 81</strain>
    </source>
</reference>
<name>A0ABX6CH69_ACIB2</name>
<accession>A0ABX6CH69</accession>
<evidence type="ECO:0000313" key="1">
    <source>
        <dbReference type="EMBL" id="QFQ04910.1"/>
    </source>
</evidence>
<gene>
    <name evidence="1" type="ORF">FQU82_01479</name>
    <name evidence="2" type="ORF">FQU82_03608</name>
</gene>
<evidence type="ECO:0000313" key="3">
    <source>
        <dbReference type="Proteomes" id="UP000498640"/>
    </source>
</evidence>
<dbReference type="Proteomes" id="UP000498640">
    <property type="component" value="Chromosome"/>
</dbReference>
<sequence>MLALINLLQLIEIMGDAQYPLKLFFASCHSKLGNNEIVNLYQCYIFNFREKYL</sequence>